<accession>A0A811KTD6</accession>
<dbReference type="Proteomes" id="UP000783686">
    <property type="component" value="Unassembled WGS sequence"/>
</dbReference>
<feature type="chain" id="PRO_5036408401" evidence="1">
    <location>
        <begin position="20"/>
        <end position="126"/>
    </location>
</feature>
<evidence type="ECO:0000256" key="1">
    <source>
        <dbReference type="SAM" id="SignalP"/>
    </source>
</evidence>
<comment type="caution">
    <text evidence="2">The sequence shown here is derived from an EMBL/GenBank/DDBJ whole genome shotgun (WGS) entry which is preliminary data.</text>
</comment>
<reference evidence="2" key="1">
    <citation type="submission" date="2020-09" db="EMBL/GenBank/DDBJ databases">
        <authorList>
            <person name="Kikuchi T."/>
        </authorList>
    </citation>
    <scope>NUCLEOTIDE SEQUENCE</scope>
    <source>
        <strain evidence="2">SH1</strain>
    </source>
</reference>
<gene>
    <name evidence="2" type="ORF">BOKJ2_LOCUS8078</name>
</gene>
<evidence type="ECO:0000313" key="3">
    <source>
        <dbReference type="Proteomes" id="UP000614601"/>
    </source>
</evidence>
<protein>
    <submittedName>
        <fullName evidence="2">Uncharacterized protein</fullName>
    </submittedName>
</protein>
<dbReference type="EMBL" id="CAJFCW020000004">
    <property type="protein sequence ID" value="CAG9112004.1"/>
    <property type="molecule type" value="Genomic_DNA"/>
</dbReference>
<sequence>MTPLGLILFVGLTSQLASAFLTPQQNAKLNQVCSTNPDLYVCALAEYLDASLTEMESFPVADSKDAASGDKAFAAARMQKRKSAFVRFGKRAPNSEFAPAELPLNIPLEGILNSRPARKSSYIRFG</sequence>
<name>A0A811KTD6_9BILA</name>
<dbReference type="OrthoDB" id="5813613at2759"/>
<organism evidence="2 3">
    <name type="scientific">Bursaphelenchus okinawaensis</name>
    <dbReference type="NCBI Taxonomy" id="465554"/>
    <lineage>
        <taxon>Eukaryota</taxon>
        <taxon>Metazoa</taxon>
        <taxon>Ecdysozoa</taxon>
        <taxon>Nematoda</taxon>
        <taxon>Chromadorea</taxon>
        <taxon>Rhabditida</taxon>
        <taxon>Tylenchina</taxon>
        <taxon>Tylenchomorpha</taxon>
        <taxon>Aphelenchoidea</taxon>
        <taxon>Aphelenchoididae</taxon>
        <taxon>Bursaphelenchus</taxon>
    </lineage>
</organism>
<dbReference type="EMBL" id="CAJFDH010000004">
    <property type="protein sequence ID" value="CAD5218868.1"/>
    <property type="molecule type" value="Genomic_DNA"/>
</dbReference>
<keyword evidence="1" id="KW-0732">Signal</keyword>
<proteinExistence type="predicted"/>
<keyword evidence="3" id="KW-1185">Reference proteome</keyword>
<dbReference type="Proteomes" id="UP000614601">
    <property type="component" value="Unassembled WGS sequence"/>
</dbReference>
<feature type="signal peptide" evidence="1">
    <location>
        <begin position="1"/>
        <end position="19"/>
    </location>
</feature>
<evidence type="ECO:0000313" key="2">
    <source>
        <dbReference type="EMBL" id="CAD5218868.1"/>
    </source>
</evidence>
<dbReference type="AlphaFoldDB" id="A0A811KTD6"/>